<sequence>MKYPIAALILAGCSVFSVKADTLSVKADAPQRYVVKKGDTLWDISKMYLRSPWKWKQLWQWNPSIQNPDLIYPGDSLKLLYDENGNPMLVLDKGVKKLSPHTRIVNQKAAAIPTLPLPIMEPFLRFEQALSESEFSDSPIVLGANRNIKNATPGHLLYIKADLVKGGHYAIYRRGESYRTLDSQQLLGLEAVLVGSGHVVEQGDIVAGRPAKLQLEVAKQEVRAGDIVLPISTGQSFPAQFSMSRPEQQTLGRIIASDNKLREFSTMSVVVLDVGSKAQLKEGHVLDIVRQSPTVIESQHGPRYIEDASRLDKLITEMGSWFGEENDDDSVVWHMPKEKVGELMVFKVYEDLSYAMVVETSEPIRVGDHVQAFKETASN</sequence>
<dbReference type="Gene3D" id="3.10.350.10">
    <property type="entry name" value="LysM domain"/>
    <property type="match status" value="1"/>
</dbReference>
<gene>
    <name evidence="3" type="ORF">F9Y85_11105</name>
    <name evidence="4" type="ORF">R5H13_00105</name>
</gene>
<dbReference type="AlphaFoldDB" id="A0A8I2KLP4"/>
<dbReference type="EMBL" id="CP137578">
    <property type="protein sequence ID" value="WOX28731.1"/>
    <property type="molecule type" value="Genomic_DNA"/>
</dbReference>
<evidence type="ECO:0000313" key="4">
    <source>
        <dbReference type="EMBL" id="WOX28731.1"/>
    </source>
</evidence>
<dbReference type="InterPro" id="IPR036779">
    <property type="entry name" value="LysM_dom_sf"/>
</dbReference>
<dbReference type="PANTHER" id="PTHR34700">
    <property type="entry name" value="POTASSIUM BINDING PROTEIN KBP"/>
    <property type="match status" value="1"/>
</dbReference>
<dbReference type="InterPro" id="IPR018392">
    <property type="entry name" value="LysM"/>
</dbReference>
<reference evidence="3" key="1">
    <citation type="submission" date="2019-10" db="EMBL/GenBank/DDBJ databases">
        <authorList>
            <person name="Paulsen S."/>
        </authorList>
    </citation>
    <scope>NUCLEOTIDE SEQUENCE</scope>
    <source>
        <strain evidence="3">LMG 19692</strain>
    </source>
</reference>
<dbReference type="Proteomes" id="UP001304419">
    <property type="component" value="Chromosome 1"/>
</dbReference>
<dbReference type="SUPFAM" id="SSF54106">
    <property type="entry name" value="LysM domain"/>
    <property type="match status" value="1"/>
</dbReference>
<dbReference type="InterPro" id="IPR052196">
    <property type="entry name" value="Bact_Kbp"/>
</dbReference>
<dbReference type="PROSITE" id="PS51782">
    <property type="entry name" value="LYSM"/>
    <property type="match status" value="1"/>
</dbReference>
<dbReference type="PANTHER" id="PTHR34700:SF4">
    <property type="entry name" value="PHAGE-LIKE ELEMENT PBSX PROTEIN XKDP"/>
    <property type="match status" value="1"/>
</dbReference>
<evidence type="ECO:0000256" key="1">
    <source>
        <dbReference type="SAM" id="SignalP"/>
    </source>
</evidence>
<proteinExistence type="predicted"/>
<dbReference type="SMART" id="SM00257">
    <property type="entry name" value="LysM"/>
    <property type="match status" value="1"/>
</dbReference>
<feature type="signal peptide" evidence="1">
    <location>
        <begin position="1"/>
        <end position="20"/>
    </location>
</feature>
<reference evidence="4 6" key="2">
    <citation type="submission" date="2023-10" db="EMBL/GenBank/DDBJ databases">
        <title>To unveil natural product biosynthetic capacity in Pseudoalteromonas.</title>
        <authorList>
            <person name="Wang J."/>
        </authorList>
    </citation>
    <scope>NUCLEOTIDE SEQUENCE [LARGE SCALE GENOMIC DNA]</scope>
    <source>
        <strain evidence="4 6">DSM 15914</strain>
    </source>
</reference>
<protein>
    <submittedName>
        <fullName evidence="4">LysM domain-containing protein</fullName>
    </submittedName>
    <submittedName>
        <fullName evidence="3">LysM peptidoglycan-binding domain-containing protein</fullName>
    </submittedName>
</protein>
<dbReference type="CDD" id="cd00118">
    <property type="entry name" value="LysM"/>
    <property type="match status" value="1"/>
</dbReference>
<dbReference type="EMBL" id="WEIA01000006">
    <property type="protein sequence ID" value="NLR21859.1"/>
    <property type="molecule type" value="Genomic_DNA"/>
</dbReference>
<feature type="chain" id="PRO_5034916951" evidence="1">
    <location>
        <begin position="21"/>
        <end position="379"/>
    </location>
</feature>
<evidence type="ECO:0000313" key="3">
    <source>
        <dbReference type="EMBL" id="NLR21859.1"/>
    </source>
</evidence>
<evidence type="ECO:0000313" key="5">
    <source>
        <dbReference type="Proteomes" id="UP000646877"/>
    </source>
</evidence>
<evidence type="ECO:0000313" key="6">
    <source>
        <dbReference type="Proteomes" id="UP001304419"/>
    </source>
</evidence>
<accession>A0A8I2KLP4</accession>
<name>A0A8I2KLP4_9GAMM</name>
<feature type="domain" description="LysM" evidence="2">
    <location>
        <begin position="31"/>
        <end position="79"/>
    </location>
</feature>
<evidence type="ECO:0000259" key="2">
    <source>
        <dbReference type="PROSITE" id="PS51782"/>
    </source>
</evidence>
<organism evidence="3 5">
    <name type="scientific">Pseudoalteromonas maricaloris</name>
    <dbReference type="NCBI Taxonomy" id="184924"/>
    <lineage>
        <taxon>Bacteria</taxon>
        <taxon>Pseudomonadati</taxon>
        <taxon>Pseudomonadota</taxon>
        <taxon>Gammaproteobacteria</taxon>
        <taxon>Alteromonadales</taxon>
        <taxon>Pseudoalteromonadaceae</taxon>
        <taxon>Pseudoalteromonas</taxon>
    </lineage>
</organism>
<keyword evidence="1" id="KW-0732">Signal</keyword>
<dbReference type="Pfam" id="PF01476">
    <property type="entry name" value="LysM"/>
    <property type="match status" value="1"/>
</dbReference>
<keyword evidence="6" id="KW-1185">Reference proteome</keyword>
<dbReference type="RefSeq" id="WP_130127234.1">
    <property type="nucleotide sequence ID" value="NZ_CBCSDF010000013.1"/>
</dbReference>
<dbReference type="Proteomes" id="UP000646877">
    <property type="component" value="Unassembled WGS sequence"/>
</dbReference>